<dbReference type="Proteomes" id="UP000006281">
    <property type="component" value="Chromosome"/>
</dbReference>
<dbReference type="AlphaFoldDB" id="K0K209"/>
<accession>K0K209</accession>
<protein>
    <submittedName>
        <fullName evidence="2">Uncharacterized protein</fullName>
    </submittedName>
</protein>
<gene>
    <name evidence="2" type="ordered locus">BN6_70450</name>
</gene>
<organism evidence="2 3">
    <name type="scientific">Saccharothrix espanaensis (strain ATCC 51144 / DSM 44229 / JCM 9112 / NBRC 15066 / NRRL 15764)</name>
    <dbReference type="NCBI Taxonomy" id="1179773"/>
    <lineage>
        <taxon>Bacteria</taxon>
        <taxon>Bacillati</taxon>
        <taxon>Actinomycetota</taxon>
        <taxon>Actinomycetes</taxon>
        <taxon>Pseudonocardiales</taxon>
        <taxon>Pseudonocardiaceae</taxon>
        <taxon>Saccharothrix</taxon>
    </lineage>
</organism>
<feature type="region of interest" description="Disordered" evidence="1">
    <location>
        <begin position="91"/>
        <end position="115"/>
    </location>
</feature>
<reference evidence="2 3" key="1">
    <citation type="journal article" date="2012" name="BMC Genomics">
        <title>Complete genome sequence of Saccharothrix espanaensis DSM 44229T and comparison to the other completely sequenced Pseudonocardiaceae.</title>
        <authorList>
            <person name="Strobel T."/>
            <person name="Al-Dilaimi A."/>
            <person name="Blom J."/>
            <person name="Gessner A."/>
            <person name="Kalinowski J."/>
            <person name="Luzhetska M."/>
            <person name="Puhler A."/>
            <person name="Szczepanowski R."/>
            <person name="Bechthold A."/>
            <person name="Ruckert C."/>
        </authorList>
    </citation>
    <scope>NUCLEOTIDE SEQUENCE [LARGE SCALE GENOMIC DNA]</scope>
    <source>
        <strain evidence="3">ATCC 51144 / DSM 44229 / JCM 9112 / NBRC 15066 / NRRL 15764</strain>
    </source>
</reference>
<dbReference type="EMBL" id="HE804045">
    <property type="protein sequence ID" value="CCH34280.1"/>
    <property type="molecule type" value="Genomic_DNA"/>
</dbReference>
<evidence type="ECO:0000313" key="3">
    <source>
        <dbReference type="Proteomes" id="UP000006281"/>
    </source>
</evidence>
<keyword evidence="3" id="KW-1185">Reference proteome</keyword>
<proteinExistence type="predicted"/>
<name>K0K209_SACES</name>
<dbReference type="STRING" id="1179773.BN6_70450"/>
<evidence type="ECO:0000313" key="2">
    <source>
        <dbReference type="EMBL" id="CCH34280.1"/>
    </source>
</evidence>
<evidence type="ECO:0000256" key="1">
    <source>
        <dbReference type="SAM" id="MobiDB-lite"/>
    </source>
</evidence>
<dbReference type="KEGG" id="sesp:BN6_70450"/>
<dbReference type="HOGENOM" id="CLU_2107249_0_0_11"/>
<sequence length="115" mass="12073">MTDVDALLSPAWLTVRGRWIIRGDGADGRGAAGSGVRRARLAVRERFGSAPGDVVDAANLGWVPRVVDQSPTQVLVPSCRPVREGCPAGRCRTGPGCGSRASWPSPPRTARAPLC</sequence>